<keyword evidence="3" id="KW-1185">Reference proteome</keyword>
<feature type="compositionally biased region" description="Basic and acidic residues" evidence="1">
    <location>
        <begin position="62"/>
        <end position="84"/>
    </location>
</feature>
<name>A0A4E0R1U2_FASHE</name>
<gene>
    <name evidence="2" type="ORF">D915_009096</name>
</gene>
<sequence length="307" mass="34282">SRYYSEITPDSFSGFEYSVSRSSRDTCFLDFSDKSWMPKSRTDNLPTENQLSENKPVSDSVDTDHQVDPRRVSKEFRERLRSSDLAEDTSQFHPDGDGTLEEELEETSVGKLLLTNLSENLAEAASQATSTLSDFIDSVDTDHQVDPRRVSKEFRERLRSSDLAEDTSQFHPDGDGTLEEELEETSVGKLLLTNLSENLAEAASQATSTLSDFIDMQKNMVNKSKGFARKVVSELKQDTRHSSSEAPVSSSVTEQSPKKRAGFFATSKNLFGFAQNTTRNNSAVQEGSITPAYHTSPDQRYACKRLN</sequence>
<dbReference type="EMBL" id="JXXN02005153">
    <property type="protein sequence ID" value="THD20096.1"/>
    <property type="molecule type" value="Genomic_DNA"/>
</dbReference>
<dbReference type="AlphaFoldDB" id="A0A4E0R1U2"/>
<feature type="compositionally biased region" description="Polar residues" evidence="1">
    <location>
        <begin position="279"/>
        <end position="288"/>
    </location>
</feature>
<feature type="compositionally biased region" description="Basic and acidic residues" evidence="1">
    <location>
        <begin position="140"/>
        <end position="162"/>
    </location>
</feature>
<evidence type="ECO:0000313" key="2">
    <source>
        <dbReference type="EMBL" id="THD20096.1"/>
    </source>
</evidence>
<organism evidence="2 3">
    <name type="scientific">Fasciola hepatica</name>
    <name type="common">Liver fluke</name>
    <dbReference type="NCBI Taxonomy" id="6192"/>
    <lineage>
        <taxon>Eukaryota</taxon>
        <taxon>Metazoa</taxon>
        <taxon>Spiralia</taxon>
        <taxon>Lophotrochozoa</taxon>
        <taxon>Platyhelminthes</taxon>
        <taxon>Trematoda</taxon>
        <taxon>Digenea</taxon>
        <taxon>Plagiorchiida</taxon>
        <taxon>Echinostomata</taxon>
        <taxon>Echinostomatoidea</taxon>
        <taxon>Fasciolidae</taxon>
        <taxon>Fasciola</taxon>
    </lineage>
</organism>
<feature type="region of interest" description="Disordered" evidence="1">
    <location>
        <begin position="34"/>
        <end position="107"/>
    </location>
</feature>
<dbReference type="Proteomes" id="UP000230066">
    <property type="component" value="Unassembled WGS sequence"/>
</dbReference>
<evidence type="ECO:0000313" key="3">
    <source>
        <dbReference type="Proteomes" id="UP000230066"/>
    </source>
</evidence>
<proteinExistence type="predicted"/>
<feature type="non-terminal residue" evidence="2">
    <location>
        <position position="1"/>
    </location>
</feature>
<feature type="compositionally biased region" description="Basic and acidic residues" evidence="1">
    <location>
        <begin position="234"/>
        <end position="243"/>
    </location>
</feature>
<feature type="region of interest" description="Disordered" evidence="1">
    <location>
        <begin position="234"/>
        <end position="259"/>
    </location>
</feature>
<feature type="region of interest" description="Disordered" evidence="1">
    <location>
        <begin position="279"/>
        <end position="299"/>
    </location>
</feature>
<protein>
    <submittedName>
        <fullName evidence="2">Uncharacterized protein</fullName>
    </submittedName>
</protein>
<comment type="caution">
    <text evidence="2">The sequence shown here is derived from an EMBL/GenBank/DDBJ whole genome shotgun (WGS) entry which is preliminary data.</text>
</comment>
<reference evidence="2" key="1">
    <citation type="submission" date="2019-03" db="EMBL/GenBank/DDBJ databases">
        <title>Improved annotation for the trematode Fasciola hepatica.</title>
        <authorList>
            <person name="Choi Y.-J."/>
            <person name="Martin J."/>
            <person name="Mitreva M."/>
        </authorList>
    </citation>
    <scope>NUCLEOTIDE SEQUENCE [LARGE SCALE GENOMIC DNA]</scope>
</reference>
<feature type="region of interest" description="Disordered" evidence="1">
    <location>
        <begin position="126"/>
        <end position="182"/>
    </location>
</feature>
<feature type="compositionally biased region" description="Polar residues" evidence="1">
    <location>
        <begin position="43"/>
        <end position="57"/>
    </location>
</feature>
<evidence type="ECO:0000256" key="1">
    <source>
        <dbReference type="SAM" id="MobiDB-lite"/>
    </source>
</evidence>
<accession>A0A4E0R1U2</accession>